<dbReference type="EMBL" id="CAEZSR010000005">
    <property type="protein sequence ID" value="CAB4540603.1"/>
    <property type="molecule type" value="Genomic_DNA"/>
</dbReference>
<sequence>MAFEPSAAVFDEIAPHPEGVDPADELIHERAYVVRAYRKGTSTLLLRGAVRDQKPPGLYVPTDPEPLTVHHMVVDMTIEVPSLEIVDARAVLETHPHAACPRIEDHYRHLIGLSIARGFTHKVRELFGGPRGCTHTTALLQAMAPVAIQSMWSFRVAQARESGQGSDAFANPEARQRALMMNMNTCHIWAEDGEQVRAVMNNEPMEIPVWIVNRFEKLGLDPASWRNSD</sequence>
<reference evidence="1" key="1">
    <citation type="submission" date="2020-05" db="EMBL/GenBank/DDBJ databases">
        <authorList>
            <person name="Chiriac C."/>
            <person name="Salcher M."/>
            <person name="Ghai R."/>
            <person name="Kavagutti S V."/>
        </authorList>
    </citation>
    <scope>NUCLEOTIDE SEQUENCE</scope>
</reference>
<proteinExistence type="predicted"/>
<accession>A0A6J6BQB9</accession>
<dbReference type="Pfam" id="PF11136">
    <property type="entry name" value="DUF2889"/>
    <property type="match status" value="1"/>
</dbReference>
<dbReference type="InterPro" id="IPR021312">
    <property type="entry name" value="DUF2889"/>
</dbReference>
<dbReference type="AlphaFoldDB" id="A0A6J6BQB9"/>
<organism evidence="1">
    <name type="scientific">freshwater metagenome</name>
    <dbReference type="NCBI Taxonomy" id="449393"/>
    <lineage>
        <taxon>unclassified sequences</taxon>
        <taxon>metagenomes</taxon>
        <taxon>ecological metagenomes</taxon>
    </lineage>
</organism>
<gene>
    <name evidence="1" type="ORF">UFOPK1493_00251</name>
</gene>
<name>A0A6J6BQB9_9ZZZZ</name>
<evidence type="ECO:0000313" key="1">
    <source>
        <dbReference type="EMBL" id="CAB4540603.1"/>
    </source>
</evidence>
<protein>
    <submittedName>
        <fullName evidence="1">Unannotated protein</fullName>
    </submittedName>
</protein>